<dbReference type="Pfam" id="PF09012">
    <property type="entry name" value="FeoC"/>
    <property type="match status" value="1"/>
</dbReference>
<dbReference type="SUPFAM" id="SSF46785">
    <property type="entry name" value="Winged helix' DNA-binding domain"/>
    <property type="match status" value="1"/>
</dbReference>
<dbReference type="InterPro" id="IPR015102">
    <property type="entry name" value="Tscrpt_reg_HTH_FeoC"/>
</dbReference>
<protein>
    <submittedName>
        <fullName evidence="2">FeoC-like transcriptional regulator</fullName>
    </submittedName>
</protein>
<name>A0ABR9U9B4_9CYAN</name>
<dbReference type="Gene3D" id="1.10.10.10">
    <property type="entry name" value="Winged helix-like DNA-binding domain superfamily/Winged helix DNA-binding domain"/>
    <property type="match status" value="1"/>
</dbReference>
<accession>A0ABR9U9B4</accession>
<dbReference type="EMBL" id="JADEWU010000011">
    <property type="protein sequence ID" value="MBE9143027.1"/>
    <property type="molecule type" value="Genomic_DNA"/>
</dbReference>
<dbReference type="InterPro" id="IPR036390">
    <property type="entry name" value="WH_DNA-bd_sf"/>
</dbReference>
<comment type="caution">
    <text evidence="2">The sequence shown here is derived from an EMBL/GenBank/DDBJ whole genome shotgun (WGS) entry which is preliminary data.</text>
</comment>
<proteinExistence type="predicted"/>
<feature type="domain" description="Transcriptional regulator HTH-type FeoC" evidence="1">
    <location>
        <begin position="2"/>
        <end position="68"/>
    </location>
</feature>
<gene>
    <name evidence="2" type="ORF">IQ236_07295</name>
</gene>
<reference evidence="2 3" key="1">
    <citation type="submission" date="2020-10" db="EMBL/GenBank/DDBJ databases">
        <authorList>
            <person name="Castelo-Branco R."/>
            <person name="Eusebio N."/>
            <person name="Adriana R."/>
            <person name="Vieira A."/>
            <person name="Brugerolle De Fraissinette N."/>
            <person name="Rezende De Castro R."/>
            <person name="Schneider M.P."/>
            <person name="Vasconcelos V."/>
            <person name="Leao P.N."/>
        </authorList>
    </citation>
    <scope>NUCLEOTIDE SEQUENCE [LARGE SCALE GENOMIC DNA]</scope>
    <source>
        <strain evidence="2 3">LEGE 06226</strain>
    </source>
</reference>
<dbReference type="InterPro" id="IPR036388">
    <property type="entry name" value="WH-like_DNA-bd_sf"/>
</dbReference>
<organism evidence="2 3">
    <name type="scientific">Planktothrix mougeotii LEGE 06226</name>
    <dbReference type="NCBI Taxonomy" id="1828728"/>
    <lineage>
        <taxon>Bacteria</taxon>
        <taxon>Bacillati</taxon>
        <taxon>Cyanobacteriota</taxon>
        <taxon>Cyanophyceae</taxon>
        <taxon>Oscillatoriophycideae</taxon>
        <taxon>Oscillatoriales</taxon>
        <taxon>Microcoleaceae</taxon>
        <taxon>Planktothrix</taxon>
    </lineage>
</organism>
<dbReference type="RefSeq" id="WP_193868649.1">
    <property type="nucleotide sequence ID" value="NZ_JADEWU010000011.1"/>
</dbReference>
<sequence length="72" mass="8394">MILQEIQQYLREHPVSSLAELSQRFHSDPDALRLMLDRLEKKGRVRKLETKKCGGCQSCASETLEIYEWVNS</sequence>
<dbReference type="Proteomes" id="UP000640725">
    <property type="component" value="Unassembled WGS sequence"/>
</dbReference>
<keyword evidence="3" id="KW-1185">Reference proteome</keyword>
<evidence type="ECO:0000313" key="3">
    <source>
        <dbReference type="Proteomes" id="UP000640725"/>
    </source>
</evidence>
<evidence type="ECO:0000313" key="2">
    <source>
        <dbReference type="EMBL" id="MBE9143027.1"/>
    </source>
</evidence>
<evidence type="ECO:0000259" key="1">
    <source>
        <dbReference type="Pfam" id="PF09012"/>
    </source>
</evidence>